<keyword evidence="3" id="KW-1185">Reference proteome</keyword>
<reference evidence="2 3" key="1">
    <citation type="submission" date="2021-02" db="EMBL/GenBank/DDBJ databases">
        <title>Streptomyces spirodelae sp. nov., isolated from duckweed.</title>
        <authorList>
            <person name="Saimee Y."/>
            <person name="Duangmal K."/>
        </authorList>
    </citation>
    <scope>NUCLEOTIDE SEQUENCE [LARGE SCALE GENOMIC DNA]</scope>
    <source>
        <strain evidence="2 3">DSM 42105</strain>
    </source>
</reference>
<protein>
    <submittedName>
        <fullName evidence="2">Aminoglycoside phosphotransferase family protein</fullName>
    </submittedName>
</protein>
<evidence type="ECO:0000259" key="1">
    <source>
        <dbReference type="Pfam" id="PF01636"/>
    </source>
</evidence>
<organism evidence="2 3">
    <name type="scientific">Streptomyces smyrnaeus</name>
    <dbReference type="NCBI Taxonomy" id="1387713"/>
    <lineage>
        <taxon>Bacteria</taxon>
        <taxon>Bacillati</taxon>
        <taxon>Actinomycetota</taxon>
        <taxon>Actinomycetes</taxon>
        <taxon>Kitasatosporales</taxon>
        <taxon>Streptomycetaceae</taxon>
        <taxon>Streptomyces</taxon>
    </lineage>
</organism>
<feature type="domain" description="Aminoglycoside phosphotransferase" evidence="1">
    <location>
        <begin position="36"/>
        <end position="253"/>
    </location>
</feature>
<proteinExistence type="predicted"/>
<evidence type="ECO:0000313" key="3">
    <source>
        <dbReference type="Proteomes" id="UP000721954"/>
    </source>
</evidence>
<dbReference type="RefSeq" id="WP_209214239.1">
    <property type="nucleotide sequence ID" value="NZ_JAFFZM010000027.1"/>
</dbReference>
<name>A0ABS3Y4Z5_9ACTN</name>
<dbReference type="Gene3D" id="3.90.1200.10">
    <property type="match status" value="1"/>
</dbReference>
<evidence type="ECO:0000313" key="2">
    <source>
        <dbReference type="EMBL" id="MBO8202725.1"/>
    </source>
</evidence>
<dbReference type="InterPro" id="IPR011009">
    <property type="entry name" value="Kinase-like_dom_sf"/>
</dbReference>
<dbReference type="GeneID" id="96263098"/>
<dbReference type="SUPFAM" id="SSF56112">
    <property type="entry name" value="Protein kinase-like (PK-like)"/>
    <property type="match status" value="1"/>
</dbReference>
<dbReference type="Proteomes" id="UP000721954">
    <property type="component" value="Unassembled WGS sequence"/>
</dbReference>
<dbReference type="InterPro" id="IPR002575">
    <property type="entry name" value="Aminoglycoside_PTrfase"/>
</dbReference>
<dbReference type="EMBL" id="JAFFZM010000027">
    <property type="protein sequence ID" value="MBO8202725.1"/>
    <property type="molecule type" value="Genomic_DNA"/>
</dbReference>
<gene>
    <name evidence="2" type="ORF">JW613_31285</name>
</gene>
<comment type="caution">
    <text evidence="2">The sequence shown here is derived from an EMBL/GenBank/DDBJ whole genome shotgun (WGS) entry which is preliminary data.</text>
</comment>
<dbReference type="Pfam" id="PF01636">
    <property type="entry name" value="APH"/>
    <property type="match status" value="1"/>
</dbReference>
<sequence>MRETALTPGGFDESEMQQVLKRGCEAVGLDSSNARLLRGHTNAVVLLEKEQVVVKIARRGSSIDDVTRTATFVRWLMASDFPTAPLHPVDQPVIIDGHAITFWTYLPQPEEPIAAAQLAQPLHALHSLPTPPVALPNHDNFAAIRRSLAAITCLPRQSLLFLNELTERLESQLRAVQFTMPQGVIQGDPQHRNALHTSDGRAVLCDWDTVAVGQPEWDLITVEVHCRRFGHGQQHYDAFADAYGWDVTRWRGYRPLAVTRELQMITTNARKVRHAPWSLKEIERRVEGLRRQDEHLQWNIL</sequence>
<accession>A0ABS3Y4Z5</accession>